<dbReference type="STRING" id="395493.BegalDRAFT_1151"/>
<sequence length="237" mass="25298">MKLASVFALSISLCITLQAWADDFNRNFYSRTVSAAEANSVVLKSAAVLEESYRQIQISLPPALLREAEAIVIIPNLLRVAFIVGGSGGTGIMLIRDKNGIWTNPSFITLASGSVGLQIGANASDIVIVFMQRDSIQQIEQGKFKLGADIGMSAGVVGAGINAGTDFRAASYAYSRSQGIFAGVSLEGAFLDIDPAGNQGLYGSPYNARAIFSGRVQTNATTVQRLKNILFRYEQHP</sequence>
<dbReference type="PANTHER" id="PTHR15629:SF2">
    <property type="entry name" value="SH3 DOMAIN-CONTAINING YSC84-LIKE PROTEIN 1"/>
    <property type="match status" value="1"/>
</dbReference>
<reference evidence="3 4" key="1">
    <citation type="submission" date="2011-11" db="EMBL/GenBank/DDBJ databases">
        <title>Improved High-Quality Draft sequence of Beggiatoa alba B18lD.</title>
        <authorList>
            <consortium name="US DOE Joint Genome Institute"/>
            <person name="Lucas S."/>
            <person name="Han J."/>
            <person name="Lapidus A."/>
            <person name="Cheng J.-F."/>
            <person name="Goodwin L."/>
            <person name="Pitluck S."/>
            <person name="Peters L."/>
            <person name="Mikhailova N."/>
            <person name="Held B."/>
            <person name="Detter J.C."/>
            <person name="Han C."/>
            <person name="Tapia R."/>
            <person name="Land M."/>
            <person name="Hauser L."/>
            <person name="Kyrpides N."/>
            <person name="Ivanova N."/>
            <person name="Pagani I."/>
            <person name="Samuel K."/>
            <person name="Teske A."/>
            <person name="Mueller J."/>
            <person name="Woyke T."/>
        </authorList>
    </citation>
    <scope>NUCLEOTIDE SEQUENCE [LARGE SCALE GENOMIC DNA]</scope>
    <source>
        <strain evidence="3 4">B18LD</strain>
    </source>
</reference>
<accession>I3CEL0</accession>
<organism evidence="3 4">
    <name type="scientific">Beggiatoa alba B18LD</name>
    <dbReference type="NCBI Taxonomy" id="395493"/>
    <lineage>
        <taxon>Bacteria</taxon>
        <taxon>Pseudomonadati</taxon>
        <taxon>Pseudomonadota</taxon>
        <taxon>Gammaproteobacteria</taxon>
        <taxon>Thiotrichales</taxon>
        <taxon>Thiotrichaceae</taxon>
        <taxon>Beggiatoa</taxon>
    </lineage>
</organism>
<dbReference type="eggNOG" id="COG2930">
    <property type="taxonomic scope" value="Bacteria"/>
</dbReference>
<dbReference type="InterPro" id="IPR007461">
    <property type="entry name" value="Ysc84_actin-binding"/>
</dbReference>
<evidence type="ECO:0000313" key="4">
    <source>
        <dbReference type="Proteomes" id="UP000005744"/>
    </source>
</evidence>
<dbReference type="CDD" id="cd11524">
    <property type="entry name" value="SYLF"/>
    <property type="match status" value="1"/>
</dbReference>
<dbReference type="EMBL" id="JH600070">
    <property type="protein sequence ID" value="EIJ42053.1"/>
    <property type="molecule type" value="Genomic_DNA"/>
</dbReference>
<protein>
    <recommendedName>
        <fullName evidence="2">Ysc84 actin-binding domain-containing protein</fullName>
    </recommendedName>
</protein>
<feature type="domain" description="Ysc84 actin-binding" evidence="2">
    <location>
        <begin position="112"/>
        <end position="230"/>
    </location>
</feature>
<dbReference type="RefSeq" id="WP_002684606.1">
    <property type="nucleotide sequence ID" value="NZ_JH600070.1"/>
</dbReference>
<dbReference type="PANTHER" id="PTHR15629">
    <property type="entry name" value="SH3YL1 PROTEIN"/>
    <property type="match status" value="1"/>
</dbReference>
<dbReference type="Proteomes" id="UP000005744">
    <property type="component" value="Unassembled WGS sequence"/>
</dbReference>
<keyword evidence="1" id="KW-0732">Signal</keyword>
<dbReference type="HOGENOM" id="CLU_015320_4_1_6"/>
<dbReference type="InterPro" id="IPR051702">
    <property type="entry name" value="SH3_domain_YSC84-like"/>
</dbReference>
<feature type="signal peptide" evidence="1">
    <location>
        <begin position="1"/>
        <end position="21"/>
    </location>
</feature>
<dbReference type="OrthoDB" id="9782434at2"/>
<dbReference type="AlphaFoldDB" id="I3CEL0"/>
<gene>
    <name evidence="3" type="ORF">BegalDRAFT_1151</name>
</gene>
<evidence type="ECO:0000256" key="1">
    <source>
        <dbReference type="SAM" id="SignalP"/>
    </source>
</evidence>
<name>I3CEL0_9GAMM</name>
<dbReference type="Pfam" id="PF04366">
    <property type="entry name" value="Ysc84"/>
    <property type="match status" value="1"/>
</dbReference>
<keyword evidence="4" id="KW-1185">Reference proteome</keyword>
<evidence type="ECO:0000259" key="2">
    <source>
        <dbReference type="Pfam" id="PF04366"/>
    </source>
</evidence>
<dbReference type="GO" id="GO:0035091">
    <property type="term" value="F:phosphatidylinositol binding"/>
    <property type="evidence" value="ECO:0007669"/>
    <property type="project" value="TreeGrafter"/>
</dbReference>
<feature type="chain" id="PRO_5003669142" description="Ysc84 actin-binding domain-containing protein" evidence="1">
    <location>
        <begin position="22"/>
        <end position="237"/>
    </location>
</feature>
<proteinExistence type="predicted"/>
<evidence type="ECO:0000313" key="3">
    <source>
        <dbReference type="EMBL" id="EIJ42053.1"/>
    </source>
</evidence>